<gene>
    <name evidence="10" type="primary">fitB</name>
    <name evidence="8" type="synonym">vapC</name>
    <name evidence="10" type="ORF">CJEDD_04670</name>
</gene>
<dbReference type="HAMAP" id="MF_00265">
    <property type="entry name" value="VapC_Nob1"/>
    <property type="match status" value="1"/>
</dbReference>
<accession>A0ABY7UJA4</accession>
<dbReference type="InterPro" id="IPR022907">
    <property type="entry name" value="VapC_family"/>
</dbReference>
<evidence type="ECO:0000256" key="7">
    <source>
        <dbReference type="ARBA" id="ARBA00038093"/>
    </source>
</evidence>
<keyword evidence="2 8" id="KW-1277">Toxin-antitoxin system</keyword>
<evidence type="ECO:0000256" key="4">
    <source>
        <dbReference type="ARBA" id="ARBA00022723"/>
    </source>
</evidence>
<keyword evidence="11" id="KW-1185">Reference proteome</keyword>
<dbReference type="PANTHER" id="PTHR33653:SF1">
    <property type="entry name" value="RIBONUCLEASE VAPC2"/>
    <property type="match status" value="1"/>
</dbReference>
<evidence type="ECO:0000256" key="8">
    <source>
        <dbReference type="HAMAP-Rule" id="MF_00265"/>
    </source>
</evidence>
<dbReference type="InterPro" id="IPR002716">
    <property type="entry name" value="PIN_dom"/>
</dbReference>
<feature type="binding site" evidence="8">
    <location>
        <position position="5"/>
    </location>
    <ligand>
        <name>Mg(2+)</name>
        <dbReference type="ChEBI" id="CHEBI:18420"/>
    </ligand>
</feature>
<dbReference type="EMBL" id="CP063194">
    <property type="protein sequence ID" value="WCZ38547.1"/>
    <property type="molecule type" value="Genomic_DNA"/>
</dbReference>
<dbReference type="InterPro" id="IPR029060">
    <property type="entry name" value="PIN-like_dom_sf"/>
</dbReference>
<proteinExistence type="inferred from homology"/>
<evidence type="ECO:0000259" key="9">
    <source>
        <dbReference type="Pfam" id="PF01850"/>
    </source>
</evidence>
<dbReference type="SUPFAM" id="SSF88723">
    <property type="entry name" value="PIN domain-like"/>
    <property type="match status" value="1"/>
</dbReference>
<dbReference type="PANTHER" id="PTHR33653">
    <property type="entry name" value="RIBONUCLEASE VAPC2"/>
    <property type="match status" value="1"/>
</dbReference>
<dbReference type="CDD" id="cd18746">
    <property type="entry name" value="PIN_VapC4-5_FitB-like"/>
    <property type="match status" value="1"/>
</dbReference>
<sequence>MYLLDTNVLSELQRRRPNPAVMQWFDEVPEVELFTSTITILEIEIGVLRLRHRGEGERAELISSWLRAQVIPTFAARILHLTAEGALREAQMHVPDPAPERDAQIAAIAAEHGLTVVTRNEKDFRRLGVPVFNPFGATE</sequence>
<evidence type="ECO:0000313" key="10">
    <source>
        <dbReference type="EMBL" id="WCZ38547.1"/>
    </source>
</evidence>
<dbReference type="EC" id="3.1.-.-" evidence="8"/>
<keyword evidence="4 8" id="KW-0479">Metal-binding</keyword>
<evidence type="ECO:0000313" key="11">
    <source>
        <dbReference type="Proteomes" id="UP001218071"/>
    </source>
</evidence>
<dbReference type="InterPro" id="IPR050556">
    <property type="entry name" value="Type_II_TA_system_RNase"/>
</dbReference>
<keyword evidence="6 8" id="KW-0460">Magnesium</keyword>
<comment type="similarity">
    <text evidence="7 8">Belongs to the PINc/VapC protein family.</text>
</comment>
<evidence type="ECO:0000256" key="5">
    <source>
        <dbReference type="ARBA" id="ARBA00022801"/>
    </source>
</evidence>
<evidence type="ECO:0000256" key="3">
    <source>
        <dbReference type="ARBA" id="ARBA00022722"/>
    </source>
</evidence>
<dbReference type="RefSeq" id="WP_042406553.1">
    <property type="nucleotide sequence ID" value="NZ_CBYN010000038.1"/>
</dbReference>
<dbReference type="Gene3D" id="3.40.50.1010">
    <property type="entry name" value="5'-nuclease"/>
    <property type="match status" value="1"/>
</dbReference>
<evidence type="ECO:0000256" key="2">
    <source>
        <dbReference type="ARBA" id="ARBA00022649"/>
    </source>
</evidence>
<reference evidence="10 11" key="1">
    <citation type="submission" date="2020-10" db="EMBL/GenBank/DDBJ databases">
        <title>Complete genome sequence of Corynebacterium jeddahense DSM 45997, type strain of Corynebacterium jeddahense.</title>
        <authorList>
            <person name="Busche T."/>
            <person name="Kalinowski J."/>
            <person name="Ruckert C."/>
        </authorList>
    </citation>
    <scope>NUCLEOTIDE SEQUENCE [LARGE SCALE GENOMIC DNA]</scope>
    <source>
        <strain evidence="10 11">DSM 45997</strain>
    </source>
</reference>
<keyword evidence="3 8" id="KW-0540">Nuclease</keyword>
<feature type="domain" description="PIN" evidence="9">
    <location>
        <begin position="2"/>
        <end position="128"/>
    </location>
</feature>
<dbReference type="Pfam" id="PF01850">
    <property type="entry name" value="PIN"/>
    <property type="match status" value="1"/>
</dbReference>
<evidence type="ECO:0000256" key="1">
    <source>
        <dbReference type="ARBA" id="ARBA00001946"/>
    </source>
</evidence>
<feature type="binding site" evidence="8">
    <location>
        <position position="102"/>
    </location>
    <ligand>
        <name>Mg(2+)</name>
        <dbReference type="ChEBI" id="CHEBI:18420"/>
    </ligand>
</feature>
<dbReference type="Proteomes" id="UP001218071">
    <property type="component" value="Chromosome"/>
</dbReference>
<evidence type="ECO:0000256" key="6">
    <source>
        <dbReference type="ARBA" id="ARBA00022842"/>
    </source>
</evidence>
<protein>
    <recommendedName>
        <fullName evidence="8">Ribonuclease VapC</fullName>
        <shortName evidence="8">RNase VapC</shortName>
        <ecNumber evidence="8">3.1.-.-</ecNumber>
    </recommendedName>
    <alternativeName>
        <fullName evidence="8">Toxin VapC</fullName>
    </alternativeName>
</protein>
<keyword evidence="8" id="KW-0800">Toxin</keyword>
<comment type="function">
    <text evidence="8">Toxic component of a toxin-antitoxin (TA) system. An RNase.</text>
</comment>
<organism evidence="10 11">
    <name type="scientific">Corynebacterium jeddahense</name>
    <dbReference type="NCBI Taxonomy" id="1414719"/>
    <lineage>
        <taxon>Bacteria</taxon>
        <taxon>Bacillati</taxon>
        <taxon>Actinomycetota</taxon>
        <taxon>Actinomycetes</taxon>
        <taxon>Mycobacteriales</taxon>
        <taxon>Corynebacteriaceae</taxon>
        <taxon>Corynebacterium</taxon>
    </lineage>
</organism>
<keyword evidence="5 8" id="KW-0378">Hydrolase</keyword>
<name>A0ABY7UJA4_9CORY</name>
<dbReference type="GO" id="GO:0016787">
    <property type="term" value="F:hydrolase activity"/>
    <property type="evidence" value="ECO:0007669"/>
    <property type="project" value="UniProtKB-KW"/>
</dbReference>
<comment type="cofactor">
    <cofactor evidence="1 8">
        <name>Mg(2+)</name>
        <dbReference type="ChEBI" id="CHEBI:18420"/>
    </cofactor>
</comment>